<dbReference type="Gene3D" id="1.10.286.10">
    <property type="match status" value="1"/>
</dbReference>
<accession>A0A330L888</accession>
<dbReference type="NCBIfam" id="NF006826">
    <property type="entry name" value="PRK09347.1-3"/>
    <property type="match status" value="1"/>
</dbReference>
<dbReference type="NCBIfam" id="NF006825">
    <property type="entry name" value="PRK09347.1-2"/>
    <property type="match status" value="1"/>
</dbReference>
<evidence type="ECO:0000256" key="4">
    <source>
        <dbReference type="ARBA" id="ARBA00022563"/>
    </source>
</evidence>
<dbReference type="FunFam" id="3.30.1130.10:FF:000001">
    <property type="entry name" value="GTP cyclohydrolase 1"/>
    <property type="match status" value="1"/>
</dbReference>
<keyword evidence="6" id="KW-0547">Nucleotide-binding</keyword>
<name>A0A330L888_9BACT</name>
<dbReference type="GO" id="GO:0005525">
    <property type="term" value="F:GTP binding"/>
    <property type="evidence" value="ECO:0007669"/>
    <property type="project" value="UniProtKB-KW"/>
</dbReference>
<feature type="binding site" evidence="6">
    <location>
        <position position="101"/>
    </location>
    <ligand>
        <name>Zn(2+)</name>
        <dbReference type="ChEBI" id="CHEBI:29105"/>
    </ligand>
</feature>
<dbReference type="InterPro" id="IPR001474">
    <property type="entry name" value="GTP_CycHdrlase_I"/>
</dbReference>
<dbReference type="Gene3D" id="3.30.1130.10">
    <property type="match status" value="1"/>
</dbReference>
<dbReference type="EC" id="3.5.4.16" evidence="6"/>
<dbReference type="EMBL" id="OUNR01000017">
    <property type="protein sequence ID" value="SPP65916.1"/>
    <property type="molecule type" value="Genomic_DNA"/>
</dbReference>
<dbReference type="PANTHER" id="PTHR11109:SF7">
    <property type="entry name" value="GTP CYCLOHYDROLASE 1"/>
    <property type="match status" value="1"/>
</dbReference>
<dbReference type="PROSITE" id="PS00859">
    <property type="entry name" value="GTP_CYCLOHYDROL_1_1"/>
    <property type="match status" value="1"/>
</dbReference>
<organism evidence="9 10">
    <name type="scientific">Nitrospira lenta</name>
    <dbReference type="NCBI Taxonomy" id="1436998"/>
    <lineage>
        <taxon>Bacteria</taxon>
        <taxon>Pseudomonadati</taxon>
        <taxon>Nitrospirota</taxon>
        <taxon>Nitrospiria</taxon>
        <taxon>Nitrospirales</taxon>
        <taxon>Nitrospiraceae</taxon>
        <taxon>Nitrospira</taxon>
    </lineage>
</organism>
<dbReference type="HAMAP" id="MF_00223">
    <property type="entry name" value="FolE"/>
    <property type="match status" value="1"/>
</dbReference>
<feature type="binding site" evidence="6">
    <location>
        <position position="169"/>
    </location>
    <ligand>
        <name>Zn(2+)</name>
        <dbReference type="ChEBI" id="CHEBI:29105"/>
    </ligand>
</feature>
<dbReference type="InParanoid" id="A0A330L888"/>
<dbReference type="InterPro" id="IPR043133">
    <property type="entry name" value="GTP-CH-I_C/QueF"/>
</dbReference>
<feature type="binding site" evidence="6">
    <location>
        <position position="98"/>
    </location>
    <ligand>
        <name>Zn(2+)</name>
        <dbReference type="ChEBI" id="CHEBI:29105"/>
    </ligand>
</feature>
<feature type="region of interest" description="Disordered" evidence="7">
    <location>
        <begin position="1"/>
        <end position="21"/>
    </location>
</feature>
<dbReference type="GO" id="GO:0008270">
    <property type="term" value="F:zinc ion binding"/>
    <property type="evidence" value="ECO:0007669"/>
    <property type="project" value="UniProtKB-UniRule"/>
</dbReference>
<dbReference type="FunCoup" id="A0A330L888">
    <property type="interactions" value="417"/>
</dbReference>
<comment type="catalytic activity">
    <reaction evidence="1 6">
        <text>GTP + H2O = 7,8-dihydroneopterin 3'-triphosphate + formate + H(+)</text>
        <dbReference type="Rhea" id="RHEA:17473"/>
        <dbReference type="ChEBI" id="CHEBI:15377"/>
        <dbReference type="ChEBI" id="CHEBI:15378"/>
        <dbReference type="ChEBI" id="CHEBI:15740"/>
        <dbReference type="ChEBI" id="CHEBI:37565"/>
        <dbReference type="ChEBI" id="CHEBI:58462"/>
        <dbReference type="EC" id="3.5.4.16"/>
    </reaction>
</comment>
<evidence type="ECO:0000256" key="7">
    <source>
        <dbReference type="SAM" id="MobiDB-lite"/>
    </source>
</evidence>
<dbReference type="PROSITE" id="PS00860">
    <property type="entry name" value="GTP_CYCLOHYDROL_1_2"/>
    <property type="match status" value="1"/>
</dbReference>
<dbReference type="GO" id="GO:0005737">
    <property type="term" value="C:cytoplasm"/>
    <property type="evidence" value="ECO:0007669"/>
    <property type="project" value="TreeGrafter"/>
</dbReference>
<dbReference type="SUPFAM" id="SSF55620">
    <property type="entry name" value="Tetrahydrobiopterin biosynthesis enzymes-like"/>
    <property type="match status" value="1"/>
</dbReference>
<dbReference type="InterPro" id="IPR043134">
    <property type="entry name" value="GTP-CH-I_N"/>
</dbReference>
<dbReference type="GO" id="GO:0006729">
    <property type="term" value="P:tetrahydrobiopterin biosynthetic process"/>
    <property type="evidence" value="ECO:0007669"/>
    <property type="project" value="TreeGrafter"/>
</dbReference>
<dbReference type="InterPro" id="IPR020602">
    <property type="entry name" value="GTP_CycHdrlase_I_dom"/>
</dbReference>
<keyword evidence="4 6" id="KW-0554">One-carbon metabolism</keyword>
<keyword evidence="5 6" id="KW-0378">Hydrolase</keyword>
<proteinExistence type="inferred from homology"/>
<evidence type="ECO:0000256" key="3">
    <source>
        <dbReference type="ARBA" id="ARBA00008085"/>
    </source>
</evidence>
<dbReference type="PANTHER" id="PTHR11109">
    <property type="entry name" value="GTP CYCLOHYDROLASE I"/>
    <property type="match status" value="1"/>
</dbReference>
<evidence type="ECO:0000256" key="6">
    <source>
        <dbReference type="HAMAP-Rule" id="MF_00223"/>
    </source>
</evidence>
<gene>
    <name evidence="6 9" type="primary">folE</name>
    <name evidence="9" type="ORF">NITLEN_40389</name>
</gene>
<evidence type="ECO:0000256" key="1">
    <source>
        <dbReference type="ARBA" id="ARBA00001052"/>
    </source>
</evidence>
<evidence type="ECO:0000256" key="2">
    <source>
        <dbReference type="ARBA" id="ARBA00005080"/>
    </source>
</evidence>
<feature type="domain" description="GTP cyclohydrolase I" evidence="8">
    <location>
        <begin position="30"/>
        <end position="206"/>
    </location>
</feature>
<dbReference type="InterPro" id="IPR018234">
    <property type="entry name" value="GTP_CycHdrlase_I_CS"/>
</dbReference>
<sequence length="214" mass="23873">MAKQAASRRRKPVEDMSGTGRPADLGVLQALVTETLLALGENPGRNGLLKTPERVAKALAFMTQGYHRDIDQLLNGALFPIEYDEMVIVKDIDFYSMCEHHLLPFYGKVHVGYLPNKKVVGLSKIPRIVDTFARRLQVQERLTVQIAETLKTKLNAHGVGVVVEARHLCMMMRGVEKQNTVAVSSSMLGAFRTQQQTRLEFLKLIRRSGVGTSD</sequence>
<dbReference type="UniPathway" id="UPA00848">
    <property type="reaction ID" value="UER00151"/>
</dbReference>
<evidence type="ECO:0000313" key="10">
    <source>
        <dbReference type="Proteomes" id="UP000248168"/>
    </source>
</evidence>
<dbReference type="AlphaFoldDB" id="A0A330L888"/>
<dbReference type="GO" id="GO:0046654">
    <property type="term" value="P:tetrahydrofolate biosynthetic process"/>
    <property type="evidence" value="ECO:0007669"/>
    <property type="project" value="UniProtKB-UniRule"/>
</dbReference>
<reference evidence="10" key="1">
    <citation type="submission" date="2018-04" db="EMBL/GenBank/DDBJ databases">
        <authorList>
            <person name="Lucker S."/>
            <person name="Sakoula D."/>
        </authorList>
    </citation>
    <scope>NUCLEOTIDE SEQUENCE [LARGE SCALE GENOMIC DNA]</scope>
</reference>
<comment type="pathway">
    <text evidence="2 6">Cofactor biosynthesis; 7,8-dihydroneopterin triphosphate biosynthesis; 7,8-dihydroneopterin triphosphate from GTP: step 1/1.</text>
</comment>
<evidence type="ECO:0000256" key="5">
    <source>
        <dbReference type="ARBA" id="ARBA00022801"/>
    </source>
</evidence>
<keyword evidence="10" id="KW-1185">Reference proteome</keyword>
<feature type="compositionally biased region" description="Basic residues" evidence="7">
    <location>
        <begin position="1"/>
        <end position="11"/>
    </location>
</feature>
<evidence type="ECO:0000313" key="9">
    <source>
        <dbReference type="EMBL" id="SPP65916.1"/>
    </source>
</evidence>
<keyword evidence="6" id="KW-0479">Metal-binding</keyword>
<comment type="subunit">
    <text evidence="6">Homopolymer.</text>
</comment>
<evidence type="ECO:0000259" key="8">
    <source>
        <dbReference type="Pfam" id="PF01227"/>
    </source>
</evidence>
<dbReference type="GO" id="GO:0003934">
    <property type="term" value="F:GTP cyclohydrolase I activity"/>
    <property type="evidence" value="ECO:0007669"/>
    <property type="project" value="UniProtKB-UniRule"/>
</dbReference>
<comment type="similarity">
    <text evidence="3 6">Belongs to the GTP cyclohydrolase I family.</text>
</comment>
<dbReference type="Pfam" id="PF01227">
    <property type="entry name" value="GTP_cyclohydroI"/>
    <property type="match status" value="1"/>
</dbReference>
<dbReference type="NCBIfam" id="TIGR00063">
    <property type="entry name" value="folE"/>
    <property type="match status" value="1"/>
</dbReference>
<dbReference type="GO" id="GO:0006730">
    <property type="term" value="P:one-carbon metabolic process"/>
    <property type="evidence" value="ECO:0007669"/>
    <property type="project" value="UniProtKB-UniRule"/>
</dbReference>
<protein>
    <recommendedName>
        <fullName evidence="6">GTP cyclohydrolase 1</fullName>
        <ecNumber evidence="6">3.5.4.16</ecNumber>
    </recommendedName>
    <alternativeName>
        <fullName evidence="6">GTP cyclohydrolase I</fullName>
        <shortName evidence="6">GTP-CH-I</shortName>
    </alternativeName>
</protein>
<keyword evidence="6" id="KW-0342">GTP-binding</keyword>
<dbReference type="Proteomes" id="UP000248168">
    <property type="component" value="Unassembled WGS sequence"/>
</dbReference>
<keyword evidence="6" id="KW-0862">Zinc</keyword>